<feature type="transmembrane region" description="Helical" evidence="1">
    <location>
        <begin position="288"/>
        <end position="306"/>
    </location>
</feature>
<evidence type="ECO:0000259" key="2">
    <source>
        <dbReference type="Pfam" id="PF10355"/>
    </source>
</evidence>
<sequence>MDMSASHEFHPINSTSKTVHWILTLAVLLITPSFASAFAFVEVEHVASMLHLACFVHSAYESLFLYFPDNVSNHENRTSKGISCFLTWKLGLILFVGTAVNSSNAVNNKWFKQKLYKFLSVTNALTGWVRVCLATVALFGFCYGASTGQCIAHGIMGSAFLFYGFVLAWVLVIPWIRKHSLTPGSHHRWGKEPWSHGHYQHTAIGIIWWCSELLGMWLSRKNGQRSLIPAILLIFTGYAISQHAQHLEIKMKVHAIFGLVFTADGLSRIIEISFLLKDRACSCNGQILAFQLFPPLSLVISGVLFMSANEEQLHLVHDLSADHSSYIMVICSAGFMVYLFMLVILAFYLRIVGYENDGELSRFHYGNRAGNEEAEYELSEISEDEGRE</sequence>
<evidence type="ECO:0000256" key="1">
    <source>
        <dbReference type="SAM" id="Phobius"/>
    </source>
</evidence>
<dbReference type="PANTHER" id="PTHR31685:SF2">
    <property type="entry name" value="PROTEIN YTP1"/>
    <property type="match status" value="1"/>
</dbReference>
<feature type="domain" description="Protein YTP1-like C-terminal" evidence="2">
    <location>
        <begin position="127"/>
        <end position="172"/>
    </location>
</feature>
<keyword evidence="4" id="KW-1185">Reference proteome</keyword>
<feature type="transmembrane region" description="Helical" evidence="1">
    <location>
        <begin position="326"/>
        <end position="349"/>
    </location>
</feature>
<dbReference type="Pfam" id="PF10355">
    <property type="entry name" value="Ytp1"/>
    <property type="match status" value="2"/>
</dbReference>
<evidence type="ECO:0000313" key="4">
    <source>
        <dbReference type="Proteomes" id="UP000268321"/>
    </source>
</evidence>
<dbReference type="AlphaFoldDB" id="A0A4P9ZIE3"/>
<feature type="transmembrane region" description="Helical" evidence="1">
    <location>
        <begin position="47"/>
        <end position="67"/>
    </location>
</feature>
<keyword evidence="1" id="KW-1133">Transmembrane helix</keyword>
<dbReference type="Proteomes" id="UP000268321">
    <property type="component" value="Unassembled WGS sequence"/>
</dbReference>
<keyword evidence="1" id="KW-0472">Membrane</keyword>
<feature type="transmembrane region" description="Helical" evidence="1">
    <location>
        <begin position="21"/>
        <end position="41"/>
    </location>
</feature>
<proteinExistence type="predicted"/>
<dbReference type="PANTHER" id="PTHR31685">
    <property type="entry name" value="INTEGRAL MEMBRANE PROTEIN (AFU_ORTHOLOGUE AFUA_6G12730)-RELATED"/>
    <property type="match status" value="1"/>
</dbReference>
<dbReference type="EMBL" id="ML004429">
    <property type="protein sequence ID" value="RKP32758.1"/>
    <property type="molecule type" value="Genomic_DNA"/>
</dbReference>
<organism evidence="3 4">
    <name type="scientific">Metschnikowia bicuspidata</name>
    <dbReference type="NCBI Taxonomy" id="27322"/>
    <lineage>
        <taxon>Eukaryota</taxon>
        <taxon>Fungi</taxon>
        <taxon>Dikarya</taxon>
        <taxon>Ascomycota</taxon>
        <taxon>Saccharomycotina</taxon>
        <taxon>Pichiomycetes</taxon>
        <taxon>Metschnikowiaceae</taxon>
        <taxon>Metschnikowia</taxon>
    </lineage>
</organism>
<name>A0A4P9ZIE3_9ASCO</name>
<feature type="transmembrane region" description="Helical" evidence="1">
    <location>
        <begin position="226"/>
        <end position="244"/>
    </location>
</feature>
<feature type="transmembrane region" description="Helical" evidence="1">
    <location>
        <begin position="88"/>
        <end position="107"/>
    </location>
</feature>
<gene>
    <name evidence="3" type="ORF">METBISCDRAFT_29351</name>
</gene>
<feature type="domain" description="Protein YTP1-like C-terminal" evidence="2">
    <location>
        <begin position="187"/>
        <end position="348"/>
    </location>
</feature>
<protein>
    <recommendedName>
        <fullName evidence="2">Protein YTP1-like C-terminal domain-containing protein</fullName>
    </recommendedName>
</protein>
<dbReference type="OrthoDB" id="4137487at2759"/>
<accession>A0A4P9ZIE3</accession>
<feature type="transmembrane region" description="Helical" evidence="1">
    <location>
        <begin position="197"/>
        <end position="219"/>
    </location>
</feature>
<feature type="transmembrane region" description="Helical" evidence="1">
    <location>
        <begin position="127"/>
        <end position="146"/>
    </location>
</feature>
<keyword evidence="1" id="KW-0812">Transmembrane</keyword>
<reference evidence="4" key="1">
    <citation type="journal article" date="2018" name="Nat. Microbiol.">
        <title>Leveraging single-cell genomics to expand the fungal tree of life.</title>
        <authorList>
            <person name="Ahrendt S.R."/>
            <person name="Quandt C.A."/>
            <person name="Ciobanu D."/>
            <person name="Clum A."/>
            <person name="Salamov A."/>
            <person name="Andreopoulos B."/>
            <person name="Cheng J.F."/>
            <person name="Woyke T."/>
            <person name="Pelin A."/>
            <person name="Henrissat B."/>
            <person name="Reynolds N.K."/>
            <person name="Benny G.L."/>
            <person name="Smith M.E."/>
            <person name="James T.Y."/>
            <person name="Grigoriev I.V."/>
        </authorList>
    </citation>
    <scope>NUCLEOTIDE SEQUENCE [LARGE SCALE GENOMIC DNA]</scope>
    <source>
        <strain evidence="4">Baker2002</strain>
    </source>
</reference>
<feature type="transmembrane region" description="Helical" evidence="1">
    <location>
        <begin position="256"/>
        <end position="276"/>
    </location>
</feature>
<dbReference type="InterPro" id="IPR018827">
    <property type="entry name" value="YTP1_C"/>
</dbReference>
<feature type="transmembrane region" description="Helical" evidence="1">
    <location>
        <begin position="158"/>
        <end position="177"/>
    </location>
</feature>
<evidence type="ECO:0000313" key="3">
    <source>
        <dbReference type="EMBL" id="RKP32758.1"/>
    </source>
</evidence>